<dbReference type="Gene3D" id="3.30.420.10">
    <property type="entry name" value="Ribonuclease H-like superfamily/Ribonuclease H"/>
    <property type="match status" value="1"/>
</dbReference>
<dbReference type="GO" id="GO:0003676">
    <property type="term" value="F:nucleic acid binding"/>
    <property type="evidence" value="ECO:0007669"/>
    <property type="project" value="InterPro"/>
</dbReference>
<dbReference type="EMBL" id="JAAIUW010000003">
    <property type="protein sequence ID" value="KAF7839433.1"/>
    <property type="molecule type" value="Genomic_DNA"/>
</dbReference>
<feature type="compositionally biased region" description="Basic residues" evidence="2">
    <location>
        <begin position="30"/>
        <end position="40"/>
    </location>
</feature>
<dbReference type="AlphaFoldDB" id="A0A834X7J7"/>
<evidence type="ECO:0000256" key="1">
    <source>
        <dbReference type="ARBA" id="ARBA00022670"/>
    </source>
</evidence>
<keyword evidence="1" id="KW-0645">Protease</keyword>
<accession>A0A834X7J7</accession>
<dbReference type="OrthoDB" id="1306241at2759"/>
<evidence type="ECO:0000313" key="4">
    <source>
        <dbReference type="EMBL" id="KAF7839433.1"/>
    </source>
</evidence>
<proteinExistence type="predicted"/>
<dbReference type="PANTHER" id="PTHR42648">
    <property type="entry name" value="TRANSPOSASE, PUTATIVE-RELATED"/>
    <property type="match status" value="1"/>
</dbReference>
<dbReference type="InterPro" id="IPR054722">
    <property type="entry name" value="PolX-like_BBD"/>
</dbReference>
<evidence type="ECO:0000256" key="2">
    <source>
        <dbReference type="SAM" id="MobiDB-lite"/>
    </source>
</evidence>
<name>A0A834X7J7_9FABA</name>
<evidence type="ECO:0000313" key="5">
    <source>
        <dbReference type="Proteomes" id="UP000634136"/>
    </source>
</evidence>
<dbReference type="Proteomes" id="UP000634136">
    <property type="component" value="Unassembled WGS sequence"/>
</dbReference>
<dbReference type="Pfam" id="PF22936">
    <property type="entry name" value="Pol_BBD"/>
    <property type="match status" value="1"/>
</dbReference>
<sequence length="330" mass="38084">MLVQGEGRLKKIKDHSLHLTFHKGTTSSKPKPKKKNKKKDKAPMKVNEDQIHKEQRCYFCRKTGHFKSVLKGRVGSKRKGFVSIQPINRTNEFLYMGNRMKARIEGIGTYRLILDTGCRTDLENCLYVPDCAKNLVFVAKLDNVVSTMDILEVFINEVERQLERKVKVVRSDKDGEYYRKFSENGQCPGPFAKFLEHHNIFTQNTMLGTPQQDGVAERLNRTPSVSPPVVVPLVVSRSCNMPKQQINVPNPLDEHVDDEATNNEHVTNEQVINEQEIAKEIVIRRSSRQKRPGREENEGWVLFDHIPKGVEVLLAASMRKYWEYKMSFFI</sequence>
<feature type="domain" description="Retrovirus-related Pol polyprotein from transposon TNT 1-94-like beta-barrel" evidence="3">
    <location>
        <begin position="76"/>
        <end position="143"/>
    </location>
</feature>
<dbReference type="InterPro" id="IPR012337">
    <property type="entry name" value="RNaseH-like_sf"/>
</dbReference>
<reference evidence="4" key="1">
    <citation type="submission" date="2020-09" db="EMBL/GenBank/DDBJ databases">
        <title>Genome-Enabled Discovery of Anthraquinone Biosynthesis in Senna tora.</title>
        <authorList>
            <person name="Kang S.-H."/>
            <person name="Pandey R.P."/>
            <person name="Lee C.-M."/>
            <person name="Sim J.-S."/>
            <person name="Jeong J.-T."/>
            <person name="Choi B.-S."/>
            <person name="Jung M."/>
            <person name="Ginzburg D."/>
            <person name="Zhao K."/>
            <person name="Won S.Y."/>
            <person name="Oh T.-J."/>
            <person name="Yu Y."/>
            <person name="Kim N.-H."/>
            <person name="Lee O.R."/>
            <person name="Lee T.-H."/>
            <person name="Bashyal P."/>
            <person name="Kim T.-S."/>
            <person name="Lee W.-H."/>
            <person name="Kawkins C."/>
            <person name="Kim C.-K."/>
            <person name="Kim J.S."/>
            <person name="Ahn B.O."/>
            <person name="Rhee S.Y."/>
            <person name="Sohng J.K."/>
        </authorList>
    </citation>
    <scope>NUCLEOTIDE SEQUENCE</scope>
    <source>
        <tissue evidence="4">Leaf</tissue>
    </source>
</reference>
<evidence type="ECO:0000259" key="3">
    <source>
        <dbReference type="Pfam" id="PF22936"/>
    </source>
</evidence>
<dbReference type="PANTHER" id="PTHR42648:SF28">
    <property type="entry name" value="TRANSPOSON-ENCODED PROTEIN WITH RIBONUCLEASE H-LIKE AND RETROVIRUS ZINC FINGER-LIKE DOMAINS"/>
    <property type="match status" value="1"/>
</dbReference>
<feature type="region of interest" description="Disordered" evidence="2">
    <location>
        <begin position="14"/>
        <end position="45"/>
    </location>
</feature>
<organism evidence="4 5">
    <name type="scientific">Senna tora</name>
    <dbReference type="NCBI Taxonomy" id="362788"/>
    <lineage>
        <taxon>Eukaryota</taxon>
        <taxon>Viridiplantae</taxon>
        <taxon>Streptophyta</taxon>
        <taxon>Embryophyta</taxon>
        <taxon>Tracheophyta</taxon>
        <taxon>Spermatophyta</taxon>
        <taxon>Magnoliopsida</taxon>
        <taxon>eudicotyledons</taxon>
        <taxon>Gunneridae</taxon>
        <taxon>Pentapetalae</taxon>
        <taxon>rosids</taxon>
        <taxon>fabids</taxon>
        <taxon>Fabales</taxon>
        <taxon>Fabaceae</taxon>
        <taxon>Caesalpinioideae</taxon>
        <taxon>Cassia clade</taxon>
        <taxon>Senna</taxon>
    </lineage>
</organism>
<keyword evidence="1" id="KW-0378">Hydrolase</keyword>
<keyword evidence="5" id="KW-1185">Reference proteome</keyword>
<protein>
    <submittedName>
        <fullName evidence="4">Retrovirus-related Pol polyprotein from transposon TNT 1-94</fullName>
    </submittedName>
</protein>
<dbReference type="InterPro" id="IPR039537">
    <property type="entry name" value="Retrotran_Ty1/copia-like"/>
</dbReference>
<dbReference type="GO" id="GO:0008233">
    <property type="term" value="F:peptidase activity"/>
    <property type="evidence" value="ECO:0007669"/>
    <property type="project" value="UniProtKB-KW"/>
</dbReference>
<gene>
    <name evidence="4" type="ORF">G2W53_007915</name>
</gene>
<comment type="caution">
    <text evidence="4">The sequence shown here is derived from an EMBL/GenBank/DDBJ whole genome shotgun (WGS) entry which is preliminary data.</text>
</comment>
<dbReference type="GO" id="GO:0006508">
    <property type="term" value="P:proteolysis"/>
    <property type="evidence" value="ECO:0007669"/>
    <property type="project" value="UniProtKB-KW"/>
</dbReference>
<dbReference type="SUPFAM" id="SSF53098">
    <property type="entry name" value="Ribonuclease H-like"/>
    <property type="match status" value="1"/>
</dbReference>
<dbReference type="InterPro" id="IPR036397">
    <property type="entry name" value="RNaseH_sf"/>
</dbReference>